<dbReference type="EMBL" id="CP146203">
    <property type="protein sequence ID" value="XBH21380.1"/>
    <property type="molecule type" value="Genomic_DNA"/>
</dbReference>
<reference evidence="1" key="1">
    <citation type="submission" date="2024-02" db="EMBL/GenBank/DDBJ databases">
        <title>Tomenella chthoni gen. nov. sp. nov., a member of the family Jonesiaceae isolated from bat guano.</title>
        <authorList>
            <person name="Miller S.L."/>
            <person name="King J."/>
            <person name="Sankaranarayanan K."/>
            <person name="Lawson P.A."/>
        </authorList>
    </citation>
    <scope>NUCLEOTIDE SEQUENCE</scope>
    <source>
        <strain evidence="1">BS-20</strain>
    </source>
</reference>
<evidence type="ECO:0008006" key="2">
    <source>
        <dbReference type="Google" id="ProtNLM"/>
    </source>
</evidence>
<sequence length="162" mass="18809">MQVMLKFRLKCTPQAAWEALHSPSVSLELYGPVIRVQPVDPLPRRWQSGDHAVIALKLFGAFPLGVQSIKIHDYESQFDGQRVRIMRDHGGPLSGPLSLLRHWDHQMGISEVPNHPNKTVWRERLEIDGVVAPLFFPVLWVIWQLRARRLRRLAKRWQSNTQ</sequence>
<accession>A0AAU7DWF8</accession>
<protein>
    <recommendedName>
        <fullName evidence="2">SRPBCC family protein</fullName>
    </recommendedName>
</protein>
<proteinExistence type="predicted"/>
<gene>
    <name evidence="1" type="ORF">V5R04_14380</name>
</gene>
<name>A0AAU7DWF8_9MICO</name>
<organism evidence="1">
    <name type="scientific">Jonesiaceae bacterium BS-20</name>
    <dbReference type="NCBI Taxonomy" id="3120821"/>
    <lineage>
        <taxon>Bacteria</taxon>
        <taxon>Bacillati</taxon>
        <taxon>Actinomycetota</taxon>
        <taxon>Actinomycetes</taxon>
        <taxon>Micrococcales</taxon>
        <taxon>Jonesiaceae</taxon>
    </lineage>
</organism>
<evidence type="ECO:0000313" key="1">
    <source>
        <dbReference type="EMBL" id="XBH21380.1"/>
    </source>
</evidence>
<dbReference type="AlphaFoldDB" id="A0AAU7DWF8"/>